<dbReference type="GeneID" id="37116840"/>
<keyword evidence="2" id="KW-0677">Repeat</keyword>
<dbReference type="PROSITE" id="PS50082">
    <property type="entry name" value="WD_REPEATS_2"/>
    <property type="match status" value="4"/>
</dbReference>
<evidence type="ECO:0000256" key="2">
    <source>
        <dbReference type="ARBA" id="ARBA00022737"/>
    </source>
</evidence>
<dbReference type="EMBL" id="MSFK01000029">
    <property type="protein sequence ID" value="PWY75304.1"/>
    <property type="molecule type" value="Genomic_DNA"/>
</dbReference>
<dbReference type="InterPro" id="IPR001680">
    <property type="entry name" value="WD40_rpt"/>
</dbReference>
<dbReference type="Proteomes" id="UP000246702">
    <property type="component" value="Unassembled WGS sequence"/>
</dbReference>
<keyword evidence="7" id="KW-1185">Reference proteome</keyword>
<dbReference type="SMART" id="SM00320">
    <property type="entry name" value="WD40"/>
    <property type="match status" value="8"/>
</dbReference>
<dbReference type="STRING" id="1450535.A0A317VLR0"/>
<evidence type="ECO:0000256" key="3">
    <source>
        <dbReference type="PROSITE-ProRule" id="PRU00221"/>
    </source>
</evidence>
<dbReference type="InterPro" id="IPR019775">
    <property type="entry name" value="WD40_repeat_CS"/>
</dbReference>
<dbReference type="OrthoDB" id="674604at2759"/>
<dbReference type="InterPro" id="IPR031359">
    <property type="entry name" value="NACHT_N"/>
</dbReference>
<gene>
    <name evidence="6" type="ORF">BO94DRAFT_568629</name>
</gene>
<evidence type="ECO:0000313" key="7">
    <source>
        <dbReference type="Proteomes" id="UP000246702"/>
    </source>
</evidence>
<comment type="caution">
    <text evidence="6">The sequence shown here is derived from an EMBL/GenBank/DDBJ whole genome shotgun (WGS) entry which is preliminary data.</text>
</comment>
<dbReference type="InterPro" id="IPR020472">
    <property type="entry name" value="WD40_PAC1"/>
</dbReference>
<dbReference type="InterPro" id="IPR056884">
    <property type="entry name" value="NPHP3-like_N"/>
</dbReference>
<dbReference type="SUPFAM" id="SSF50978">
    <property type="entry name" value="WD40 repeat-like"/>
    <property type="match status" value="2"/>
</dbReference>
<dbReference type="InterPro" id="IPR050349">
    <property type="entry name" value="WD_LIS1/nudF_dynein_reg"/>
</dbReference>
<dbReference type="PANTHER" id="PTHR44129">
    <property type="entry name" value="WD REPEAT-CONTAINING PROTEIN POP1"/>
    <property type="match status" value="1"/>
</dbReference>
<feature type="repeat" description="WD" evidence="3">
    <location>
        <begin position="1202"/>
        <end position="1243"/>
    </location>
</feature>
<evidence type="ECO:0000313" key="6">
    <source>
        <dbReference type="EMBL" id="PWY75304.1"/>
    </source>
</evidence>
<evidence type="ECO:0000256" key="1">
    <source>
        <dbReference type="ARBA" id="ARBA00022574"/>
    </source>
</evidence>
<dbReference type="Pfam" id="PF24883">
    <property type="entry name" value="NPHP3_N"/>
    <property type="match status" value="1"/>
</dbReference>
<organism evidence="6 7">
    <name type="scientific">Aspergillus sclerotioniger CBS 115572</name>
    <dbReference type="NCBI Taxonomy" id="1450535"/>
    <lineage>
        <taxon>Eukaryota</taxon>
        <taxon>Fungi</taxon>
        <taxon>Dikarya</taxon>
        <taxon>Ascomycota</taxon>
        <taxon>Pezizomycotina</taxon>
        <taxon>Eurotiomycetes</taxon>
        <taxon>Eurotiomycetidae</taxon>
        <taxon>Eurotiales</taxon>
        <taxon>Aspergillaceae</taxon>
        <taxon>Aspergillus</taxon>
        <taxon>Aspergillus subgen. Circumdati</taxon>
    </lineage>
</organism>
<dbReference type="Gene3D" id="2.130.10.10">
    <property type="entry name" value="YVTN repeat-like/Quinoprotein amine dehydrogenase"/>
    <property type="match status" value="3"/>
</dbReference>
<dbReference type="InterPro" id="IPR015943">
    <property type="entry name" value="WD40/YVTN_repeat-like_dom_sf"/>
</dbReference>
<feature type="repeat" description="WD" evidence="3">
    <location>
        <begin position="1244"/>
        <end position="1285"/>
    </location>
</feature>
<evidence type="ECO:0000259" key="5">
    <source>
        <dbReference type="PROSITE" id="PS50837"/>
    </source>
</evidence>
<feature type="compositionally biased region" description="Polar residues" evidence="4">
    <location>
        <begin position="89"/>
        <end position="101"/>
    </location>
</feature>
<dbReference type="Pfam" id="PF00400">
    <property type="entry name" value="WD40"/>
    <property type="match status" value="6"/>
</dbReference>
<feature type="region of interest" description="Disordered" evidence="4">
    <location>
        <begin position="18"/>
        <end position="115"/>
    </location>
</feature>
<name>A0A317VLR0_9EURO</name>
<feature type="domain" description="NACHT" evidence="5">
    <location>
        <begin position="416"/>
        <end position="556"/>
    </location>
</feature>
<dbReference type="InterPro" id="IPR007111">
    <property type="entry name" value="NACHT_NTPase"/>
</dbReference>
<proteinExistence type="predicted"/>
<dbReference type="PROSITE" id="PS50294">
    <property type="entry name" value="WD_REPEATS_REGION"/>
    <property type="match status" value="3"/>
</dbReference>
<dbReference type="Pfam" id="PF17100">
    <property type="entry name" value="NACHT_N"/>
    <property type="match status" value="1"/>
</dbReference>
<feature type="compositionally biased region" description="Low complexity" evidence="4">
    <location>
        <begin position="102"/>
        <end position="115"/>
    </location>
</feature>
<protein>
    <submittedName>
        <fullName evidence="6">WD40 repeat-like protein</fullName>
    </submittedName>
</protein>
<dbReference type="Gene3D" id="3.40.50.300">
    <property type="entry name" value="P-loop containing nucleotide triphosphate hydrolases"/>
    <property type="match status" value="1"/>
</dbReference>
<dbReference type="InterPro" id="IPR027417">
    <property type="entry name" value="P-loop_NTPase"/>
</dbReference>
<dbReference type="CDD" id="cd00200">
    <property type="entry name" value="WD40"/>
    <property type="match status" value="1"/>
</dbReference>
<feature type="repeat" description="WD" evidence="3">
    <location>
        <begin position="1160"/>
        <end position="1191"/>
    </location>
</feature>
<sequence>MAPDEQAGCFTRLFQRFQNHRSSQKDTIQGDTEAKPKCCSELSNGTRTPGAGDELRDATVPEPNVASPIHDGASQPTSVEPAVTDDIESANSQRNPSGATLSRSSISTPPHSTTTSYSIHKALWEKAYSDLKSDKKKAKYMEKYEELLSTVFLGRDEVNQGLGEEQMKELVALGLEKVERYKAAGELLGSKLEVVTAIKNILDIPMTKITHTALPWAIISSSVDVKANNIRYQILLKPVKAGAELYNSVGYVVSRIEWYSNFTDQLLRQERIGDEGPLTTIRKDIEARIIDLYQSLLFYQIKSVCFYYKKQLFVLARGILDLDDWSRDLQGVKDAEDHLLRDSSLYKLECLNDKVRDISMDQKTQKDIESFHGRLHAISHVDPENIEVPIDDLYAWTFRTDAFRRFSRWEEQDAPRRLWISGQAGTGKTMLLIGAIKQIQTSCLLKTASGDPPVLIYFFCQSSDDKLNNGAAPGLLQHLQKKFSSSGDKFIYDRHSIFTWQDILIDMLSDCDRVIVVIDAIDECDEVSRRYLRNFLDGILHMDNLSHVKWLISSRPMHELPASMPSKASERPRLLTLDDRILSPLINAYISRKMSDIQERATNKEHVVEIKDQLCERASNTFIWASLVIRKLEESPEFKWKRILAQIPDHLYQLYGFLLEGIEDQECKDVLAVAMLARRPLTLLEIEHLAGLETGMNAGKDSVILCKSFLTLRSDTVYLIHQSAQDWLIQHHYRLRNISLQGFHTSILQRSLEGLDEVLRENIYMLPHYGLLTQEVKPPTDNPLSSIRYSCQSWVYHLKESNITLPRDILDFLRAHFIHWLEAMALLGLLPETVEVVDVLQSLEAFHADPELADYLIDAKRFILKNLPVVTLAPLQLYVSALILTPMNSLVRSTGSLPSWICKPTQVDENWGCLLQILEHQSGVHSVAFSPDDRLLAGTDATGALHREVEHGYDSGHLTRVEFSPNKQSLVSGSSEGQIHIWDTKKWHRTQTLRPADLSCRISDTAFSPDSQMLTCSSEHTVNVWKKSSTTWNLQWNFNPSEEITSISFSCNGLLLGSAMWGHIIIWNMETGALHHTIQRLDSFTTVRFSTDNKSLLAGFRSDGVIIWDINDWSLKQIIPNADQYSIFSLSPDNNYIAAPGNNSITVMKADMGVIYQTLKGHHTGHIEEVTFSSDSRLLASCGSDKTIHLWAIAPGGFTDNPNHHSELITTVAFSTDGSLVATGARDSTIKIWDAETGHLISTMDNMGHSINTVKISPKNKLLASGSDDGSVTVRNIQTGESIVARNGCGSYQYERHIREIHFSRSSRLLAAVPVWDVEVWNTKTGNLVKSALQGLAGEELQEALESLEQNMYWAKTKITVEDEIPYDDAQPSQQCQISIADGWVILGQQKRIWIPPEHRP</sequence>
<dbReference type="RefSeq" id="XP_025463931.1">
    <property type="nucleotide sequence ID" value="XM_025614697.1"/>
</dbReference>
<dbReference type="PROSITE" id="PS50837">
    <property type="entry name" value="NACHT"/>
    <property type="match status" value="1"/>
</dbReference>
<dbReference type="SUPFAM" id="SSF52540">
    <property type="entry name" value="P-loop containing nucleoside triphosphate hydrolases"/>
    <property type="match status" value="1"/>
</dbReference>
<feature type="compositionally biased region" description="Polar residues" evidence="4">
    <location>
        <begin position="18"/>
        <end position="30"/>
    </location>
</feature>
<accession>A0A317VLR0</accession>
<keyword evidence="1 3" id="KW-0853">WD repeat</keyword>
<reference evidence="6 7" key="1">
    <citation type="submission" date="2016-12" db="EMBL/GenBank/DDBJ databases">
        <title>The genomes of Aspergillus section Nigri reveals drivers in fungal speciation.</title>
        <authorList>
            <consortium name="DOE Joint Genome Institute"/>
            <person name="Vesth T.C."/>
            <person name="Nybo J."/>
            <person name="Theobald S."/>
            <person name="Brandl J."/>
            <person name="Frisvad J.C."/>
            <person name="Nielsen K.F."/>
            <person name="Lyhne E.K."/>
            <person name="Kogle M.E."/>
            <person name="Kuo A."/>
            <person name="Riley R."/>
            <person name="Clum A."/>
            <person name="Nolan M."/>
            <person name="Lipzen A."/>
            <person name="Salamov A."/>
            <person name="Henrissat B."/>
            <person name="Wiebenga A."/>
            <person name="De Vries R.P."/>
            <person name="Grigoriev I.V."/>
            <person name="Mortensen U.H."/>
            <person name="Andersen M.R."/>
            <person name="Baker S.E."/>
        </authorList>
    </citation>
    <scope>NUCLEOTIDE SEQUENCE [LARGE SCALE GENOMIC DNA]</scope>
    <source>
        <strain evidence="6 7">CBS 115572</strain>
    </source>
</reference>
<feature type="repeat" description="WD" evidence="3">
    <location>
        <begin position="958"/>
        <end position="992"/>
    </location>
</feature>
<dbReference type="PRINTS" id="PR00320">
    <property type="entry name" value="GPROTEINBRPT"/>
</dbReference>
<dbReference type="InterPro" id="IPR036322">
    <property type="entry name" value="WD40_repeat_dom_sf"/>
</dbReference>
<evidence type="ECO:0000256" key="4">
    <source>
        <dbReference type="SAM" id="MobiDB-lite"/>
    </source>
</evidence>
<dbReference type="PROSITE" id="PS00678">
    <property type="entry name" value="WD_REPEATS_1"/>
    <property type="match status" value="1"/>
</dbReference>